<sequence>MAPQSADFTPTALGRWSSIQKQLPSVDNVSEVNVFDFDNTLFCTPLPNPQIWDGRSIGLLSNEDALVNGGWWHDPAVLSALGGGVEVQESKAWEGYWDESIVNEVRQSMRSRTALTVLMTGRGQARFSELITRMAKSKGLDFDMIVLKPAVGPDGVHYHATLDFKKEFFRVLMLTYIHATELTIFEDRPKQAKGFEDHLAMLNQQWASTQHGLAAREPVRAEVVLVKTRAAFFDTQTEIDQIMRMVDSSNLAVKMGRGKSSSKTWNMIKTRVYTGYLVQAEDSRRLLNLVDDVSAASDSRQMADNIMISFRQPRDDIVRRAGGYGAHRKWRVNGIGSYNHSIWAARLAPADPNLSVYTESFTPLIVLMMRRNVKASDASRITNWLEIPVHDERAIVFDSVMQDKVYVKIVEAPANGHYTADGQVIVNSHAIDGGHQQRGGAPKRDRMQQRRDQQLAAAGANSSADSSDAGEEAFPPLAKAVQTTQGQGQQGRRRGPRAGGQQNGQNMHQNRGQQRNFSGGPQQGYGGQQGQGRHRHGRGGRAGGRGGRGQGGQYRSLDDAGAGDAGQGSAAAMLY</sequence>
<dbReference type="PANTHER" id="PTHR10335:SF23">
    <property type="entry name" value="OB FOLD-CONTAINING PROTEIN, NUCLEIC ACID BINDING"/>
    <property type="match status" value="1"/>
</dbReference>
<evidence type="ECO:0000256" key="1">
    <source>
        <dbReference type="SAM" id="MobiDB-lite"/>
    </source>
</evidence>
<proteinExistence type="predicted"/>
<dbReference type="GO" id="GO:0031428">
    <property type="term" value="C:box C/D methylation guide snoRNP complex"/>
    <property type="evidence" value="ECO:0007669"/>
    <property type="project" value="TreeGrafter"/>
</dbReference>
<feature type="compositionally biased region" description="Gly residues" evidence="1">
    <location>
        <begin position="540"/>
        <end position="552"/>
    </location>
</feature>
<feature type="region of interest" description="Disordered" evidence="1">
    <location>
        <begin position="432"/>
        <end position="575"/>
    </location>
</feature>
<dbReference type="EMBL" id="NKHZ01000011">
    <property type="protein sequence ID" value="PNS21229.1"/>
    <property type="molecule type" value="Genomic_DNA"/>
</dbReference>
<dbReference type="PANTHER" id="PTHR10335">
    <property type="entry name" value="RRNA 2-O-METHYLTRANSFERASE FIBRILLARIN"/>
    <property type="match status" value="1"/>
</dbReference>
<evidence type="ECO:0000313" key="3">
    <source>
        <dbReference type="EMBL" id="PNS21229.1"/>
    </source>
</evidence>
<accession>A0A2K1R1Q2</accession>
<dbReference type="GO" id="GO:0000494">
    <property type="term" value="P:box C/D sno(s)RNA 3'-end processing"/>
    <property type="evidence" value="ECO:0007669"/>
    <property type="project" value="TreeGrafter"/>
</dbReference>
<dbReference type="Proteomes" id="UP000243797">
    <property type="component" value="Unassembled WGS sequence"/>
</dbReference>
<feature type="compositionally biased region" description="Low complexity" evidence="1">
    <location>
        <begin position="503"/>
        <end position="520"/>
    </location>
</feature>
<gene>
    <name evidence="3" type="ORF">CAC42_1008</name>
</gene>
<feature type="compositionally biased region" description="Basic and acidic residues" evidence="1">
    <location>
        <begin position="442"/>
        <end position="453"/>
    </location>
</feature>
<dbReference type="Pfam" id="PF10307">
    <property type="entry name" value="HAD_SAK_1"/>
    <property type="match status" value="1"/>
</dbReference>
<keyword evidence="4" id="KW-1185">Reference proteome</keyword>
<dbReference type="OrthoDB" id="5596992at2759"/>
<name>A0A2K1R1Q2_9PEZI</name>
<dbReference type="InterPro" id="IPR018812">
    <property type="entry name" value="SAK_HAD"/>
</dbReference>
<organism evidence="3 4">
    <name type="scientific">Sphaceloma murrayae</name>
    <dbReference type="NCBI Taxonomy" id="2082308"/>
    <lineage>
        <taxon>Eukaryota</taxon>
        <taxon>Fungi</taxon>
        <taxon>Dikarya</taxon>
        <taxon>Ascomycota</taxon>
        <taxon>Pezizomycotina</taxon>
        <taxon>Dothideomycetes</taxon>
        <taxon>Dothideomycetidae</taxon>
        <taxon>Myriangiales</taxon>
        <taxon>Elsinoaceae</taxon>
        <taxon>Sphaceloma</taxon>
    </lineage>
</organism>
<dbReference type="GO" id="GO:1990259">
    <property type="term" value="F:histone H2AQ104 methyltransferase activity"/>
    <property type="evidence" value="ECO:0007669"/>
    <property type="project" value="TreeGrafter"/>
</dbReference>
<feature type="compositionally biased region" description="Low complexity" evidence="1">
    <location>
        <begin position="553"/>
        <end position="575"/>
    </location>
</feature>
<dbReference type="InParanoid" id="A0A2K1R1Q2"/>
<dbReference type="GO" id="GO:0003723">
    <property type="term" value="F:RNA binding"/>
    <property type="evidence" value="ECO:0007669"/>
    <property type="project" value="TreeGrafter"/>
</dbReference>
<comment type="caution">
    <text evidence="3">The sequence shown here is derived from an EMBL/GenBank/DDBJ whole genome shotgun (WGS) entry which is preliminary data.</text>
</comment>
<protein>
    <recommendedName>
        <fullName evidence="2">Swiss Army Knife RNA repair protein HAD domain-containing protein</fullName>
    </recommendedName>
</protein>
<reference evidence="3 4" key="1">
    <citation type="submission" date="2017-06" db="EMBL/GenBank/DDBJ databases">
        <title>Draft genome sequence of a variant of Elsinoe murrayae.</title>
        <authorList>
            <person name="Cheng Q."/>
        </authorList>
    </citation>
    <scope>NUCLEOTIDE SEQUENCE [LARGE SCALE GENOMIC DNA]</scope>
    <source>
        <strain evidence="3 4">CQ-2017a</strain>
    </source>
</reference>
<feature type="compositionally biased region" description="Gly residues" evidence="1">
    <location>
        <begin position="521"/>
        <end position="530"/>
    </location>
</feature>
<evidence type="ECO:0000259" key="2">
    <source>
        <dbReference type="Pfam" id="PF10307"/>
    </source>
</evidence>
<feature type="compositionally biased region" description="Low complexity" evidence="1">
    <location>
        <begin position="454"/>
        <end position="467"/>
    </location>
</feature>
<dbReference type="GO" id="GO:0032040">
    <property type="term" value="C:small-subunit processome"/>
    <property type="evidence" value="ECO:0007669"/>
    <property type="project" value="TreeGrafter"/>
</dbReference>
<evidence type="ECO:0000313" key="4">
    <source>
        <dbReference type="Proteomes" id="UP000243797"/>
    </source>
</evidence>
<dbReference type="GO" id="GO:0008649">
    <property type="term" value="F:rRNA methyltransferase activity"/>
    <property type="evidence" value="ECO:0007669"/>
    <property type="project" value="TreeGrafter"/>
</dbReference>
<feature type="domain" description="Swiss Army Knife RNA repair protein HAD" evidence="2">
    <location>
        <begin position="44"/>
        <end position="250"/>
    </location>
</feature>
<dbReference type="AlphaFoldDB" id="A0A2K1R1Q2"/>